<evidence type="ECO:0000313" key="1">
    <source>
        <dbReference type="EMBL" id="GAA0820834.1"/>
    </source>
</evidence>
<dbReference type="Gene3D" id="3.40.50.10600">
    <property type="entry name" value="SpoIIaa-like domains"/>
    <property type="match status" value="1"/>
</dbReference>
<proteinExistence type="predicted"/>
<dbReference type="Proteomes" id="UP001500021">
    <property type="component" value="Unassembled WGS sequence"/>
</dbReference>
<gene>
    <name evidence="1" type="ORF">GCM10009111_26920</name>
</gene>
<dbReference type="InterPro" id="IPR036513">
    <property type="entry name" value="STAS_dom_sf"/>
</dbReference>
<dbReference type="RefSeq" id="WP_343818083.1">
    <property type="nucleotide sequence ID" value="NZ_BAAAFA010000009.1"/>
</dbReference>
<organism evidence="1 2">
    <name type="scientific">Colwellia asteriadis</name>
    <dbReference type="NCBI Taxonomy" id="517723"/>
    <lineage>
        <taxon>Bacteria</taxon>
        <taxon>Pseudomonadati</taxon>
        <taxon>Pseudomonadota</taxon>
        <taxon>Gammaproteobacteria</taxon>
        <taxon>Alteromonadales</taxon>
        <taxon>Colwelliaceae</taxon>
        <taxon>Colwellia</taxon>
    </lineage>
</organism>
<name>A0ABN1L9U3_9GAMM</name>
<dbReference type="InterPro" id="IPR038396">
    <property type="entry name" value="SpoIIAA-like_sf"/>
</dbReference>
<evidence type="ECO:0008006" key="3">
    <source>
        <dbReference type="Google" id="ProtNLM"/>
    </source>
</evidence>
<reference evidence="1 2" key="1">
    <citation type="journal article" date="2019" name="Int. J. Syst. Evol. Microbiol.">
        <title>The Global Catalogue of Microorganisms (GCM) 10K type strain sequencing project: providing services to taxonomists for standard genome sequencing and annotation.</title>
        <authorList>
            <consortium name="The Broad Institute Genomics Platform"/>
            <consortium name="The Broad Institute Genome Sequencing Center for Infectious Disease"/>
            <person name="Wu L."/>
            <person name="Ma J."/>
        </authorList>
    </citation>
    <scope>NUCLEOTIDE SEQUENCE [LARGE SCALE GENOMIC DNA]</scope>
    <source>
        <strain evidence="1 2">JCM 15608</strain>
    </source>
</reference>
<comment type="caution">
    <text evidence="1">The sequence shown here is derived from an EMBL/GenBank/DDBJ whole genome shotgun (WGS) entry which is preliminary data.</text>
</comment>
<dbReference type="InterPro" id="IPR021866">
    <property type="entry name" value="SpoIIAA-like"/>
</dbReference>
<dbReference type="EMBL" id="BAAAFA010000009">
    <property type="protein sequence ID" value="GAA0820834.1"/>
    <property type="molecule type" value="Genomic_DNA"/>
</dbReference>
<dbReference type="SUPFAM" id="SSF52091">
    <property type="entry name" value="SpoIIaa-like"/>
    <property type="match status" value="1"/>
</dbReference>
<accession>A0ABN1L9U3</accession>
<evidence type="ECO:0000313" key="2">
    <source>
        <dbReference type="Proteomes" id="UP001500021"/>
    </source>
</evidence>
<protein>
    <recommendedName>
        <fullName evidence="3">STAS/SEC14 domain-containing protein</fullName>
    </recommendedName>
</protein>
<sequence length="127" mass="14444">MNTHGHISFLWEDDLFIASVEGAFNEEAIAYYTPLLQEAILTRKHAHWHRLEIWNSEVLGSPETIAAAKLIYDWYENNGCKRIAVVACNSLQAHVIENIFNSKAKLFSNVAKARAWLTAQKVTTDEN</sequence>
<dbReference type="Pfam" id="PF11964">
    <property type="entry name" value="SpoIIAA-like"/>
    <property type="match status" value="1"/>
</dbReference>
<keyword evidence="2" id="KW-1185">Reference proteome</keyword>